<sequence>MPVLLNRPDATGGDGEELDEKVGLLTALETPDSVRHLLPLESNLIVPPDGAIVIKV</sequence>
<evidence type="ECO:0000313" key="1">
    <source>
        <dbReference type="EMBL" id="EJW97863.1"/>
    </source>
</evidence>
<proteinExistence type="predicted"/>
<dbReference type="AlphaFoldDB" id="J9FTN2"/>
<organism evidence="1">
    <name type="scientific">gut metagenome</name>
    <dbReference type="NCBI Taxonomy" id="749906"/>
    <lineage>
        <taxon>unclassified sequences</taxon>
        <taxon>metagenomes</taxon>
        <taxon>organismal metagenomes</taxon>
    </lineage>
</organism>
<name>J9FTN2_9ZZZZ</name>
<comment type="caution">
    <text evidence="1">The sequence shown here is derived from an EMBL/GenBank/DDBJ whole genome shotgun (WGS) entry which is preliminary data.</text>
</comment>
<protein>
    <submittedName>
        <fullName evidence="1">Uncharacterized protein</fullName>
    </submittedName>
</protein>
<reference evidence="1" key="1">
    <citation type="journal article" date="2012" name="PLoS ONE">
        <title>Gene sets for utilization of primary and secondary nutrition supplies in the distal gut of endangered iberian lynx.</title>
        <authorList>
            <person name="Alcaide M."/>
            <person name="Messina E."/>
            <person name="Richter M."/>
            <person name="Bargiela R."/>
            <person name="Peplies J."/>
            <person name="Huws S.A."/>
            <person name="Newbold C.J."/>
            <person name="Golyshin P.N."/>
            <person name="Simon M.A."/>
            <person name="Lopez G."/>
            <person name="Yakimov M.M."/>
            <person name="Ferrer M."/>
        </authorList>
    </citation>
    <scope>NUCLEOTIDE SEQUENCE</scope>
</reference>
<gene>
    <name evidence="1" type="ORF">EVA_14028</name>
</gene>
<dbReference type="EMBL" id="AMCI01004545">
    <property type="protein sequence ID" value="EJW97863.1"/>
    <property type="molecule type" value="Genomic_DNA"/>
</dbReference>
<accession>J9FTN2</accession>